<evidence type="ECO:0000256" key="2">
    <source>
        <dbReference type="ARBA" id="ARBA00011738"/>
    </source>
</evidence>
<evidence type="ECO:0000256" key="7">
    <source>
        <dbReference type="ARBA" id="ARBA00023080"/>
    </source>
</evidence>
<evidence type="ECO:0000256" key="10">
    <source>
        <dbReference type="HAMAP-Rule" id="MF_01405"/>
    </source>
</evidence>
<evidence type="ECO:0000256" key="8">
    <source>
        <dbReference type="ARBA" id="ARBA00051875"/>
    </source>
</evidence>
<comment type="cofactor">
    <cofactor evidence="10">
        <name>Mg(2+)</name>
        <dbReference type="ChEBI" id="CHEBI:18420"/>
    </cofactor>
    <text evidence="10">Binds 1 Mg(2+) ion per subunit.</text>
</comment>
<comment type="caution">
    <text evidence="12">The sequence shown here is derived from an EMBL/GenBank/DDBJ whole genome shotgun (WGS) entry which is preliminary data.</text>
</comment>
<dbReference type="HAMAP" id="MF_01405">
    <property type="entry name" value="Non_canon_purine_NTPase"/>
    <property type="match status" value="1"/>
</dbReference>
<evidence type="ECO:0000256" key="5">
    <source>
        <dbReference type="ARBA" id="ARBA00022801"/>
    </source>
</evidence>
<dbReference type="GO" id="GO:0009117">
    <property type="term" value="P:nucleotide metabolic process"/>
    <property type="evidence" value="ECO:0007669"/>
    <property type="project" value="UniProtKB-KW"/>
</dbReference>
<evidence type="ECO:0000313" key="13">
    <source>
        <dbReference type="Proteomes" id="UP000553706"/>
    </source>
</evidence>
<feature type="binding site" evidence="10">
    <location>
        <begin position="176"/>
        <end position="177"/>
    </location>
    <ligand>
        <name>substrate</name>
    </ligand>
</feature>
<dbReference type="GO" id="GO:0046872">
    <property type="term" value="F:metal ion binding"/>
    <property type="evidence" value="ECO:0007669"/>
    <property type="project" value="UniProtKB-KW"/>
</dbReference>
<feature type="binding site" evidence="10">
    <location>
        <position position="69"/>
    </location>
    <ligand>
        <name>Mg(2+)</name>
        <dbReference type="ChEBI" id="CHEBI:18420"/>
    </ligand>
</feature>
<dbReference type="EMBL" id="JACHFJ010000003">
    <property type="protein sequence ID" value="MBB5372694.1"/>
    <property type="molecule type" value="Genomic_DNA"/>
</dbReference>
<comment type="catalytic activity">
    <reaction evidence="10">
        <text>ITP + H2O = IMP + diphosphate + H(+)</text>
        <dbReference type="Rhea" id="RHEA:29399"/>
        <dbReference type="ChEBI" id="CHEBI:15377"/>
        <dbReference type="ChEBI" id="CHEBI:15378"/>
        <dbReference type="ChEBI" id="CHEBI:33019"/>
        <dbReference type="ChEBI" id="CHEBI:58053"/>
        <dbReference type="ChEBI" id="CHEBI:61402"/>
        <dbReference type="EC" id="3.6.1.66"/>
    </reaction>
</comment>
<dbReference type="PANTHER" id="PTHR11067">
    <property type="entry name" value="INOSINE TRIPHOSPHATE PYROPHOSPHATASE/HAM1 PROTEIN"/>
    <property type="match status" value="1"/>
</dbReference>
<dbReference type="InterPro" id="IPR002637">
    <property type="entry name" value="RdgB/HAM1"/>
</dbReference>
<sequence>MKQLVIATHNPGKLKEFGPLLAPLGYSLTSAGELGLPEPEETATTFPGNARIKALAAAQASGLPALADDSGLSVAALGGGPGVFSARYAGGDYPGAFARIIAAAEAANDWRAWFTCALCLAQPDGTTATYIGQAYGRIATAPRGAGGFGYDPLFIPDGYEQSYAELGGAVKEKISHRAQAIAQLKAALEASKNF</sequence>
<dbReference type="InterPro" id="IPR029001">
    <property type="entry name" value="ITPase-like_fam"/>
</dbReference>
<keyword evidence="3 10" id="KW-0479">Metal-binding</keyword>
<dbReference type="RefSeq" id="WP_183265724.1">
    <property type="nucleotide sequence ID" value="NZ_JACHFJ010000003.1"/>
</dbReference>
<protein>
    <recommendedName>
        <fullName evidence="10">dITP/XTP pyrophosphatase</fullName>
        <ecNumber evidence="10">3.6.1.66</ecNumber>
    </recommendedName>
    <alternativeName>
        <fullName evidence="10">Non-canonical purine NTP pyrophosphatase</fullName>
    </alternativeName>
    <alternativeName>
        <fullName evidence="10">Non-standard purine NTP pyrophosphatase</fullName>
    </alternativeName>
    <alternativeName>
        <fullName evidence="10">Nucleoside-triphosphate diphosphatase</fullName>
    </alternativeName>
    <alternativeName>
        <fullName evidence="10">Nucleoside-triphosphate pyrophosphatase</fullName>
        <shortName evidence="10">NTPase</shortName>
    </alternativeName>
</protein>
<dbReference type="FunFam" id="3.90.950.10:FF:000001">
    <property type="entry name" value="dITP/XTP pyrophosphatase"/>
    <property type="match status" value="1"/>
</dbReference>
<dbReference type="InterPro" id="IPR020922">
    <property type="entry name" value="dITP/XTP_pyrophosphatase"/>
</dbReference>
<dbReference type="GO" id="GO:0009146">
    <property type="term" value="P:purine nucleoside triphosphate catabolic process"/>
    <property type="evidence" value="ECO:0007669"/>
    <property type="project" value="UniProtKB-UniRule"/>
</dbReference>
<dbReference type="CDD" id="cd00515">
    <property type="entry name" value="HAM1"/>
    <property type="match status" value="1"/>
</dbReference>
<comment type="similarity">
    <text evidence="1 10 11">Belongs to the HAM1 NTPase family.</text>
</comment>
<evidence type="ECO:0000256" key="9">
    <source>
        <dbReference type="ARBA" id="ARBA00052017"/>
    </source>
</evidence>
<comment type="catalytic activity">
    <reaction evidence="8 10">
        <text>dITP + H2O = dIMP + diphosphate + H(+)</text>
        <dbReference type="Rhea" id="RHEA:28342"/>
        <dbReference type="ChEBI" id="CHEBI:15377"/>
        <dbReference type="ChEBI" id="CHEBI:15378"/>
        <dbReference type="ChEBI" id="CHEBI:33019"/>
        <dbReference type="ChEBI" id="CHEBI:61194"/>
        <dbReference type="ChEBI" id="CHEBI:61382"/>
        <dbReference type="EC" id="3.6.1.66"/>
    </reaction>
</comment>
<keyword evidence="13" id="KW-1185">Reference proteome</keyword>
<dbReference type="NCBIfam" id="TIGR00042">
    <property type="entry name" value="RdgB/HAM1 family non-canonical purine NTP pyrophosphatase"/>
    <property type="match status" value="1"/>
</dbReference>
<dbReference type="AlphaFoldDB" id="A0A840VAT6"/>
<keyword evidence="6 10" id="KW-0460">Magnesium</keyword>
<comment type="catalytic activity">
    <reaction evidence="9 10">
        <text>XTP + H2O = XMP + diphosphate + H(+)</text>
        <dbReference type="Rhea" id="RHEA:28610"/>
        <dbReference type="ChEBI" id="CHEBI:15377"/>
        <dbReference type="ChEBI" id="CHEBI:15378"/>
        <dbReference type="ChEBI" id="CHEBI:33019"/>
        <dbReference type="ChEBI" id="CHEBI:57464"/>
        <dbReference type="ChEBI" id="CHEBI:61314"/>
        <dbReference type="EC" id="3.6.1.66"/>
    </reaction>
</comment>
<dbReference type="Proteomes" id="UP000553706">
    <property type="component" value="Unassembled WGS sequence"/>
</dbReference>
<evidence type="ECO:0000256" key="11">
    <source>
        <dbReference type="RuleBase" id="RU003781"/>
    </source>
</evidence>
<evidence type="ECO:0000313" key="12">
    <source>
        <dbReference type="EMBL" id="MBB5372694.1"/>
    </source>
</evidence>
<dbReference type="GO" id="GO:0000166">
    <property type="term" value="F:nucleotide binding"/>
    <property type="evidence" value="ECO:0007669"/>
    <property type="project" value="UniProtKB-KW"/>
</dbReference>
<evidence type="ECO:0000256" key="1">
    <source>
        <dbReference type="ARBA" id="ARBA00008023"/>
    </source>
</evidence>
<comment type="subunit">
    <text evidence="2 10">Homodimer.</text>
</comment>
<dbReference type="EC" id="3.6.1.66" evidence="10"/>
<feature type="binding site" evidence="10">
    <location>
        <position position="171"/>
    </location>
    <ligand>
        <name>substrate</name>
    </ligand>
</feature>
<dbReference type="GO" id="GO:0036222">
    <property type="term" value="F:XTP diphosphatase activity"/>
    <property type="evidence" value="ECO:0007669"/>
    <property type="project" value="UniProtKB-UniRule"/>
</dbReference>
<dbReference type="PANTHER" id="PTHR11067:SF9">
    <property type="entry name" value="INOSINE TRIPHOSPHATE PYROPHOSPHATASE"/>
    <property type="match status" value="1"/>
</dbReference>
<dbReference type="Pfam" id="PF01725">
    <property type="entry name" value="Ham1p_like"/>
    <property type="match status" value="1"/>
</dbReference>
<proteinExistence type="inferred from homology"/>
<feature type="binding site" evidence="10">
    <location>
        <begin position="148"/>
        <end position="151"/>
    </location>
    <ligand>
        <name>substrate</name>
    </ligand>
</feature>
<gene>
    <name evidence="12" type="ORF">HNP71_000945</name>
</gene>
<feature type="binding site" evidence="10">
    <location>
        <position position="70"/>
    </location>
    <ligand>
        <name>substrate</name>
    </ligand>
</feature>
<feature type="binding site" evidence="10">
    <location>
        <begin position="8"/>
        <end position="13"/>
    </location>
    <ligand>
        <name>substrate</name>
    </ligand>
</feature>
<feature type="binding site" evidence="10">
    <location>
        <position position="40"/>
    </location>
    <ligand>
        <name>Mg(2+)</name>
        <dbReference type="ChEBI" id="CHEBI:18420"/>
    </ligand>
</feature>
<dbReference type="GO" id="GO:0036220">
    <property type="term" value="F:ITP diphosphatase activity"/>
    <property type="evidence" value="ECO:0007669"/>
    <property type="project" value="UniProtKB-UniRule"/>
</dbReference>
<dbReference type="GO" id="GO:0035870">
    <property type="term" value="F:dITP diphosphatase activity"/>
    <property type="evidence" value="ECO:0007669"/>
    <property type="project" value="UniProtKB-UniRule"/>
</dbReference>
<evidence type="ECO:0000256" key="4">
    <source>
        <dbReference type="ARBA" id="ARBA00022741"/>
    </source>
</evidence>
<accession>A0A840VAT6</accession>
<name>A0A840VAT6_9PROT</name>
<dbReference type="GO" id="GO:0017111">
    <property type="term" value="F:ribonucleoside triphosphate phosphatase activity"/>
    <property type="evidence" value="ECO:0007669"/>
    <property type="project" value="InterPro"/>
</dbReference>
<evidence type="ECO:0000256" key="6">
    <source>
        <dbReference type="ARBA" id="ARBA00022842"/>
    </source>
</evidence>
<keyword evidence="5 10" id="KW-0378">Hydrolase</keyword>
<reference evidence="12 13" key="1">
    <citation type="submission" date="2020-08" db="EMBL/GenBank/DDBJ databases">
        <title>Genomic Encyclopedia of Type Strains, Phase IV (KMG-IV): sequencing the most valuable type-strain genomes for metagenomic binning, comparative biology and taxonomic classification.</title>
        <authorList>
            <person name="Goeker M."/>
        </authorList>
    </citation>
    <scope>NUCLEOTIDE SEQUENCE [LARGE SCALE GENOMIC DNA]</scope>
    <source>
        <strain evidence="12 13">DSM 27026</strain>
    </source>
</reference>
<organism evidence="12 13">
    <name type="scientific">Acidocella aromatica</name>
    <dbReference type="NCBI Taxonomy" id="1303579"/>
    <lineage>
        <taxon>Bacteria</taxon>
        <taxon>Pseudomonadati</taxon>
        <taxon>Pseudomonadota</taxon>
        <taxon>Alphaproteobacteria</taxon>
        <taxon>Acetobacterales</taxon>
        <taxon>Acidocellaceae</taxon>
        <taxon>Acidocella</taxon>
    </lineage>
</organism>
<keyword evidence="7 10" id="KW-0546">Nucleotide metabolism</keyword>
<comment type="function">
    <text evidence="10">Pyrophosphatase that catalyzes the hydrolysis of nucleoside triphosphates to their monophosphate derivatives, with a high preference for the non-canonical purine nucleotides XTP (xanthosine triphosphate), dITP (deoxyinosine triphosphate) and ITP. Seems to function as a house-cleaning enzyme that removes non-canonical purine nucleotides from the nucleotide pool, thus preventing their incorporation into DNA/RNA and avoiding chromosomal lesions.</text>
</comment>
<dbReference type="SUPFAM" id="SSF52972">
    <property type="entry name" value="ITPase-like"/>
    <property type="match status" value="1"/>
</dbReference>
<dbReference type="GO" id="GO:0005829">
    <property type="term" value="C:cytosol"/>
    <property type="evidence" value="ECO:0007669"/>
    <property type="project" value="TreeGrafter"/>
</dbReference>
<evidence type="ECO:0000256" key="3">
    <source>
        <dbReference type="ARBA" id="ARBA00022723"/>
    </source>
</evidence>
<dbReference type="Gene3D" id="3.90.950.10">
    <property type="match status" value="1"/>
</dbReference>
<feature type="active site" description="Proton acceptor" evidence="10">
    <location>
        <position position="69"/>
    </location>
</feature>
<keyword evidence="4 10" id="KW-0547">Nucleotide-binding</keyword>